<keyword evidence="7 9" id="KW-0010">Activator</keyword>
<dbReference type="EMBL" id="FNCI01000002">
    <property type="protein sequence ID" value="SDF81613.1"/>
    <property type="molecule type" value="Genomic_DNA"/>
</dbReference>
<dbReference type="InterPro" id="IPR001789">
    <property type="entry name" value="Sig_transdc_resp-reg_receiver"/>
</dbReference>
<keyword evidence="8 9" id="KW-0804">Transcription</keyword>
<proteinExistence type="predicted"/>
<evidence type="ECO:0000313" key="12">
    <source>
        <dbReference type="EMBL" id="SDF81613.1"/>
    </source>
</evidence>
<name>A0A1G7P5S8_9GAMM</name>
<organism evidence="12 13">
    <name type="scientific">Onishia taeanensis</name>
    <dbReference type="NCBI Taxonomy" id="284577"/>
    <lineage>
        <taxon>Bacteria</taxon>
        <taxon>Pseudomonadati</taxon>
        <taxon>Pseudomonadota</taxon>
        <taxon>Gammaproteobacteria</taxon>
        <taxon>Oceanospirillales</taxon>
        <taxon>Halomonadaceae</taxon>
        <taxon>Onishia</taxon>
    </lineage>
</organism>
<evidence type="ECO:0000259" key="11">
    <source>
        <dbReference type="PROSITE" id="PS50110"/>
    </source>
</evidence>
<dbReference type="STRING" id="284577.SAMN05216571_102136"/>
<dbReference type="GO" id="GO:0005737">
    <property type="term" value="C:cytoplasm"/>
    <property type="evidence" value="ECO:0007669"/>
    <property type="project" value="UniProtKB-SubCell"/>
</dbReference>
<evidence type="ECO:0000256" key="3">
    <source>
        <dbReference type="ARBA" id="ARBA00022553"/>
    </source>
</evidence>
<comment type="subcellular location">
    <subcellularLocation>
        <location evidence="1 9">Cytoplasm</location>
    </subcellularLocation>
</comment>
<keyword evidence="5 9" id="KW-0805">Transcription regulation</keyword>
<feature type="domain" description="Response regulatory" evidence="11">
    <location>
        <begin position="6"/>
        <end position="122"/>
    </location>
</feature>
<evidence type="ECO:0000256" key="7">
    <source>
        <dbReference type="ARBA" id="ARBA00023159"/>
    </source>
</evidence>
<keyword evidence="13" id="KW-1185">Reference proteome</keyword>
<evidence type="ECO:0000256" key="10">
    <source>
        <dbReference type="PROSITE-ProRule" id="PRU00169"/>
    </source>
</evidence>
<accession>A0A1G7P5S8</accession>
<evidence type="ECO:0000256" key="9">
    <source>
        <dbReference type="PIRNR" id="PIRNR006171"/>
    </source>
</evidence>
<evidence type="ECO:0000256" key="2">
    <source>
        <dbReference type="ARBA" id="ARBA00022490"/>
    </source>
</evidence>
<dbReference type="Pfam" id="PF00072">
    <property type="entry name" value="Response_reg"/>
    <property type="match status" value="1"/>
</dbReference>
<sequence>MSDPIRVLIVEDDPMVMRLNLEYLNRLDHVTLAAQCRDVPSALDVLEQGGIDLVLLDVYLRERSGLDIVRQLQRQGRDIDVILITAASEVETVRQARKLGVRDFLVKPFEFERFRDAVSACVAARDSLRHLPAEASQRDLDRLFGRSGSGPIRHPDDLPKGLTAPTLAQVARAITAQGDAQFATEALAPATGMSRVSLRKYLKHLAETGILEESFHYGQVGRPSFSYRCLDHQALDALAASG</sequence>
<dbReference type="InterPro" id="IPR024187">
    <property type="entry name" value="Sig_transdc_resp-reg_cit/mal"/>
</dbReference>
<dbReference type="RefSeq" id="WP_092523077.1">
    <property type="nucleotide sequence ID" value="NZ_FNCI01000002.1"/>
</dbReference>
<protein>
    <recommendedName>
        <fullName evidence="9">Transcriptional regulatory protein</fullName>
    </recommendedName>
</protein>
<dbReference type="OrthoDB" id="9802426at2"/>
<dbReference type="PIRSF" id="PIRSF006171">
    <property type="entry name" value="RR_citrat_malat"/>
    <property type="match status" value="1"/>
</dbReference>
<keyword evidence="3 10" id="KW-0597">Phosphoprotein</keyword>
<evidence type="ECO:0000256" key="1">
    <source>
        <dbReference type="ARBA" id="ARBA00004496"/>
    </source>
</evidence>
<dbReference type="PANTHER" id="PTHR45526:SF1">
    <property type="entry name" value="TRANSCRIPTIONAL REGULATORY PROTEIN DCUR-RELATED"/>
    <property type="match status" value="1"/>
</dbReference>
<dbReference type="PANTHER" id="PTHR45526">
    <property type="entry name" value="TRANSCRIPTIONAL REGULATORY PROTEIN DPIA"/>
    <property type="match status" value="1"/>
</dbReference>
<keyword evidence="6 9" id="KW-0238">DNA-binding</keyword>
<keyword evidence="2 9" id="KW-0963">Cytoplasm</keyword>
<dbReference type="InterPro" id="IPR011006">
    <property type="entry name" value="CheY-like_superfamily"/>
</dbReference>
<dbReference type="AlphaFoldDB" id="A0A1G7P5S8"/>
<dbReference type="SUPFAM" id="SSF52172">
    <property type="entry name" value="CheY-like"/>
    <property type="match status" value="1"/>
</dbReference>
<evidence type="ECO:0000256" key="4">
    <source>
        <dbReference type="ARBA" id="ARBA00023012"/>
    </source>
</evidence>
<dbReference type="SMART" id="SM00448">
    <property type="entry name" value="REC"/>
    <property type="match status" value="1"/>
</dbReference>
<reference evidence="12 13" key="1">
    <citation type="submission" date="2016-10" db="EMBL/GenBank/DDBJ databases">
        <authorList>
            <person name="de Groot N.N."/>
        </authorList>
    </citation>
    <scope>NUCLEOTIDE SEQUENCE [LARGE SCALE GENOMIC DNA]</scope>
    <source>
        <strain evidence="12 13">BH539</strain>
    </source>
</reference>
<evidence type="ECO:0000313" key="13">
    <source>
        <dbReference type="Proteomes" id="UP000198641"/>
    </source>
</evidence>
<evidence type="ECO:0000256" key="6">
    <source>
        <dbReference type="ARBA" id="ARBA00023125"/>
    </source>
</evidence>
<dbReference type="GO" id="GO:0003677">
    <property type="term" value="F:DNA binding"/>
    <property type="evidence" value="ECO:0007669"/>
    <property type="project" value="UniProtKB-KW"/>
</dbReference>
<dbReference type="GO" id="GO:0000156">
    <property type="term" value="F:phosphorelay response regulator activity"/>
    <property type="evidence" value="ECO:0007669"/>
    <property type="project" value="TreeGrafter"/>
</dbReference>
<evidence type="ECO:0000256" key="8">
    <source>
        <dbReference type="ARBA" id="ARBA00023163"/>
    </source>
</evidence>
<dbReference type="PROSITE" id="PS50110">
    <property type="entry name" value="RESPONSE_REGULATORY"/>
    <property type="match status" value="1"/>
</dbReference>
<keyword evidence="4 9" id="KW-0902">Two-component regulatory system</keyword>
<dbReference type="InterPro" id="IPR051271">
    <property type="entry name" value="2C-system_Tx_regulators"/>
</dbReference>
<dbReference type="GO" id="GO:0003700">
    <property type="term" value="F:DNA-binding transcription factor activity"/>
    <property type="evidence" value="ECO:0007669"/>
    <property type="project" value="InterPro"/>
</dbReference>
<dbReference type="Proteomes" id="UP000198641">
    <property type="component" value="Unassembled WGS sequence"/>
</dbReference>
<feature type="modified residue" description="4-aspartylphosphate" evidence="10">
    <location>
        <position position="57"/>
    </location>
</feature>
<gene>
    <name evidence="12" type="ORF">SAMN05216571_102136</name>
</gene>
<evidence type="ECO:0000256" key="5">
    <source>
        <dbReference type="ARBA" id="ARBA00023015"/>
    </source>
</evidence>
<dbReference type="Gene3D" id="3.40.50.2300">
    <property type="match status" value="1"/>
</dbReference>